<dbReference type="AlphaFoldDB" id="A0A645BWY2"/>
<evidence type="ECO:0000313" key="1">
    <source>
        <dbReference type="EMBL" id="MPM70026.1"/>
    </source>
</evidence>
<accession>A0A645BWY2</accession>
<dbReference type="InterPro" id="IPR027271">
    <property type="entry name" value="Acetolactate_synth/TF_NikR_C"/>
</dbReference>
<proteinExistence type="predicted"/>
<dbReference type="Gene3D" id="3.30.70.1150">
    <property type="entry name" value="ACT-like. Chain A, domain 2"/>
    <property type="match status" value="1"/>
</dbReference>
<protein>
    <recommendedName>
        <fullName evidence="2">ACT domain-containing protein</fullName>
    </recommendedName>
</protein>
<comment type="caution">
    <text evidence="1">The sequence shown here is derived from an EMBL/GenBank/DDBJ whole genome shotgun (WGS) entry which is preliminary data.</text>
</comment>
<evidence type="ECO:0008006" key="2">
    <source>
        <dbReference type="Google" id="ProtNLM"/>
    </source>
</evidence>
<sequence>MNCSYIIAIRLDQRTQTATTVQETLTKFGCSIKTRLGLHDLSDDFCANYGIVILQVCGEKDELEKLMLALNQISSVKAKMIDLD</sequence>
<dbReference type="SUPFAM" id="SSF55021">
    <property type="entry name" value="ACT-like"/>
    <property type="match status" value="1"/>
</dbReference>
<organism evidence="1">
    <name type="scientific">bioreactor metagenome</name>
    <dbReference type="NCBI Taxonomy" id="1076179"/>
    <lineage>
        <taxon>unclassified sequences</taxon>
        <taxon>metagenomes</taxon>
        <taxon>ecological metagenomes</taxon>
    </lineage>
</organism>
<reference evidence="1" key="1">
    <citation type="submission" date="2019-08" db="EMBL/GenBank/DDBJ databases">
        <authorList>
            <person name="Kucharzyk K."/>
            <person name="Murdoch R.W."/>
            <person name="Higgins S."/>
            <person name="Loffler F."/>
        </authorList>
    </citation>
    <scope>NUCLEOTIDE SEQUENCE</scope>
</reference>
<dbReference type="InterPro" id="IPR045865">
    <property type="entry name" value="ACT-like_dom_sf"/>
</dbReference>
<gene>
    <name evidence="1" type="ORF">SDC9_116977</name>
</gene>
<name>A0A645BWY2_9ZZZZ</name>
<dbReference type="EMBL" id="VSSQ01023224">
    <property type="protein sequence ID" value="MPM70026.1"/>
    <property type="molecule type" value="Genomic_DNA"/>
</dbReference>